<reference evidence="5 6" key="1">
    <citation type="submission" date="2018-03" db="EMBL/GenBank/DDBJ databases">
        <title>Comparative analysis of microorganisms from saline springs in Andes Mountain Range, Colombia.</title>
        <authorList>
            <person name="Rubin E."/>
        </authorList>
    </citation>
    <scope>NUCLEOTIDE SEQUENCE [LARGE SCALE GENOMIC DNA]</scope>
    <source>
        <strain evidence="5 6">CG 35</strain>
    </source>
</reference>
<feature type="domain" description="NAD-dependent epimerase/dehydratase" evidence="4">
    <location>
        <begin position="3"/>
        <end position="226"/>
    </location>
</feature>
<keyword evidence="6" id="KW-1185">Reference proteome</keyword>
<keyword evidence="2" id="KW-0560">Oxidoreductase</keyword>
<protein>
    <submittedName>
        <fullName evidence="5">Nucleoside-diphosphate-sugar epimerase</fullName>
    </submittedName>
</protein>
<comment type="caution">
    <text evidence="5">The sequence shown here is derived from an EMBL/GenBank/DDBJ whole genome shotgun (WGS) entry which is preliminary data.</text>
</comment>
<gene>
    <name evidence="5" type="ORF">BCL67_10684</name>
</gene>
<evidence type="ECO:0000259" key="4">
    <source>
        <dbReference type="Pfam" id="PF01370"/>
    </source>
</evidence>
<evidence type="ECO:0000256" key="2">
    <source>
        <dbReference type="ARBA" id="ARBA00023002"/>
    </source>
</evidence>
<proteinExistence type="inferred from homology"/>
<evidence type="ECO:0000256" key="3">
    <source>
        <dbReference type="ARBA" id="ARBA00023027"/>
    </source>
</evidence>
<dbReference type="EMBL" id="PVTY01000006">
    <property type="protein sequence ID" value="PRZ16764.1"/>
    <property type="molecule type" value="Genomic_DNA"/>
</dbReference>
<dbReference type="Pfam" id="PF01370">
    <property type="entry name" value="Epimerase"/>
    <property type="match status" value="1"/>
</dbReference>
<evidence type="ECO:0000313" key="5">
    <source>
        <dbReference type="EMBL" id="PRZ16764.1"/>
    </source>
</evidence>
<sequence>MHIAVTGGSGRLGRSVVRGLREAGLRVTSIDRTGSTDEQSVEADLTEPAQAAAILHKLRPDALVHLAAIAVPFSAPERTIFGVNTGMGFTVLEAAIEAGVTRILVASSPTVLGYGRPGWQPQSLPLDEHSEVQPHHAYALSKVVLEKMVSSFALAHPQTRLASFRPCYVVAPEEWQGAPTQQGHTIEERLASPELAAVSLFNYLDARDAASFVMAWLDADSAPSGRCYFVSAADVMAVTPPADLLSTYLPEIAHLSDQLSGNGSLFSIEAAAQDLGWAPTRSWRNQLPAAALERLGALTADPASTERTFH</sequence>
<evidence type="ECO:0000256" key="1">
    <source>
        <dbReference type="ARBA" id="ARBA00007637"/>
    </source>
</evidence>
<dbReference type="InterPro" id="IPR036291">
    <property type="entry name" value="NAD(P)-bd_dom_sf"/>
</dbReference>
<dbReference type="PANTHER" id="PTHR43103:SF5">
    <property type="entry name" value="4-EPIMERASE, PUTATIVE (AFU_ORTHOLOGUE AFUA_7G00360)-RELATED"/>
    <property type="match status" value="1"/>
</dbReference>
<keyword evidence="3" id="KW-0520">NAD</keyword>
<dbReference type="PANTHER" id="PTHR43103">
    <property type="entry name" value="NUCLEOSIDE-DIPHOSPHATE-SUGAR EPIMERASE"/>
    <property type="match status" value="1"/>
</dbReference>
<accession>A0A2T0YN33</accession>
<comment type="similarity">
    <text evidence="1">Belongs to the NAD(P)-dependent epimerase/dehydratase family.</text>
</comment>
<dbReference type="Proteomes" id="UP000238217">
    <property type="component" value="Unassembled WGS sequence"/>
</dbReference>
<evidence type="ECO:0000313" key="6">
    <source>
        <dbReference type="Proteomes" id="UP000238217"/>
    </source>
</evidence>
<name>A0A2T0YN33_9MICC</name>
<dbReference type="RefSeq" id="WP_106122625.1">
    <property type="nucleotide sequence ID" value="NZ_PVTY01000006.1"/>
</dbReference>
<dbReference type="InterPro" id="IPR001509">
    <property type="entry name" value="Epimerase_deHydtase"/>
</dbReference>
<dbReference type="Gene3D" id="3.40.50.720">
    <property type="entry name" value="NAD(P)-binding Rossmann-like Domain"/>
    <property type="match status" value="1"/>
</dbReference>
<dbReference type="SUPFAM" id="SSF51735">
    <property type="entry name" value="NAD(P)-binding Rossmann-fold domains"/>
    <property type="match status" value="1"/>
</dbReference>
<dbReference type="GO" id="GO:0016491">
    <property type="term" value="F:oxidoreductase activity"/>
    <property type="evidence" value="ECO:0007669"/>
    <property type="project" value="UniProtKB-KW"/>
</dbReference>
<dbReference type="AlphaFoldDB" id="A0A2T0YN33"/>
<organism evidence="5 6">
    <name type="scientific">Nesterenkonia sandarakina</name>
    <dbReference type="NCBI Taxonomy" id="272918"/>
    <lineage>
        <taxon>Bacteria</taxon>
        <taxon>Bacillati</taxon>
        <taxon>Actinomycetota</taxon>
        <taxon>Actinomycetes</taxon>
        <taxon>Micrococcales</taxon>
        <taxon>Micrococcaceae</taxon>
        <taxon>Nesterenkonia</taxon>
    </lineage>
</organism>
<dbReference type="OrthoDB" id="9795501at2"/>